<dbReference type="Proteomes" id="UP000828048">
    <property type="component" value="Chromosome 3"/>
</dbReference>
<keyword evidence="2" id="KW-1185">Reference proteome</keyword>
<comment type="caution">
    <text evidence="1">The sequence shown here is derived from an EMBL/GenBank/DDBJ whole genome shotgun (WGS) entry which is preliminary data.</text>
</comment>
<sequence length="369" mass="41140">MHLVQGDRCFSPRKGSIVDSVIGVFVTQNVSNHLSSSAFMSLAAQFPPKSNNDTPCFEEATTWHEKKSNQPGYQGSSFTIHGMGSNIEKEVTYHGELLGSSNSGVSWLLAKLCRLVNRSKRSPETRSNPKSLVGTSYLELLQRLTSHALDNHKTGNSSLQENSEGDLETRSNPKSLVCTSYVELLQRVTSHALDNHKIGNSSSCKENGLTDMECSECHVQNLNKERSNNPNTSIEPIICSCNDHFQMVSDASVLETESLGMLTEENLFSSAKNKENWVSEQRGETAESVNQAAVQNNMSASFQEAQKSPSEDNDDCSNLHEKFYKAFLLHNRQVGNTMDNIQSDVQERTHRMHRALKAQNLSRDLGYYR</sequence>
<organism evidence="1 2">
    <name type="scientific">Vaccinium darrowii</name>
    <dbReference type="NCBI Taxonomy" id="229202"/>
    <lineage>
        <taxon>Eukaryota</taxon>
        <taxon>Viridiplantae</taxon>
        <taxon>Streptophyta</taxon>
        <taxon>Embryophyta</taxon>
        <taxon>Tracheophyta</taxon>
        <taxon>Spermatophyta</taxon>
        <taxon>Magnoliopsida</taxon>
        <taxon>eudicotyledons</taxon>
        <taxon>Gunneridae</taxon>
        <taxon>Pentapetalae</taxon>
        <taxon>asterids</taxon>
        <taxon>Ericales</taxon>
        <taxon>Ericaceae</taxon>
        <taxon>Vaccinioideae</taxon>
        <taxon>Vaccinieae</taxon>
        <taxon>Vaccinium</taxon>
    </lineage>
</organism>
<reference evidence="1 2" key="1">
    <citation type="journal article" date="2021" name="Hortic Res">
        <title>High-quality reference genome and annotation aids understanding of berry development for evergreen blueberry (Vaccinium darrowii).</title>
        <authorList>
            <person name="Yu J."/>
            <person name="Hulse-Kemp A.M."/>
            <person name="Babiker E."/>
            <person name="Staton M."/>
        </authorList>
    </citation>
    <scope>NUCLEOTIDE SEQUENCE [LARGE SCALE GENOMIC DNA]</scope>
    <source>
        <strain evidence="2">cv. NJ 8807/NJ 8810</strain>
        <tissue evidence="1">Young leaf</tissue>
    </source>
</reference>
<protein>
    <submittedName>
        <fullName evidence="1">Uncharacterized protein</fullName>
    </submittedName>
</protein>
<gene>
    <name evidence="1" type="ORF">Vadar_030600</name>
</gene>
<evidence type="ECO:0000313" key="1">
    <source>
        <dbReference type="EMBL" id="KAH7859026.1"/>
    </source>
</evidence>
<accession>A0ACB7YZZ8</accession>
<name>A0ACB7YZZ8_9ERIC</name>
<evidence type="ECO:0000313" key="2">
    <source>
        <dbReference type="Proteomes" id="UP000828048"/>
    </source>
</evidence>
<proteinExistence type="predicted"/>
<dbReference type="EMBL" id="CM037153">
    <property type="protein sequence ID" value="KAH7859026.1"/>
    <property type="molecule type" value="Genomic_DNA"/>
</dbReference>